<feature type="transmembrane region" description="Helical" evidence="7">
    <location>
        <begin position="113"/>
        <end position="133"/>
    </location>
</feature>
<dbReference type="SUPFAM" id="SSF103473">
    <property type="entry name" value="MFS general substrate transporter"/>
    <property type="match status" value="1"/>
</dbReference>
<dbReference type="EMBL" id="HBIJ01017817">
    <property type="protein sequence ID" value="CAE0371016.1"/>
    <property type="molecule type" value="Transcribed_RNA"/>
</dbReference>
<name>A0A6S8E8T2_9STRA</name>
<dbReference type="PANTHER" id="PTHR23506">
    <property type="entry name" value="GH10249P"/>
    <property type="match status" value="1"/>
</dbReference>
<feature type="domain" description="Major facilitator superfamily (MFS) profile" evidence="8">
    <location>
        <begin position="22"/>
        <end position="432"/>
    </location>
</feature>
<dbReference type="GO" id="GO:0022857">
    <property type="term" value="F:transmembrane transporter activity"/>
    <property type="evidence" value="ECO:0007669"/>
    <property type="project" value="InterPro"/>
</dbReference>
<evidence type="ECO:0000256" key="7">
    <source>
        <dbReference type="SAM" id="Phobius"/>
    </source>
</evidence>
<sequence length="535" mass="58408">MERRGESQKFDAKTGLNVSVIAVYMVFLTIFLDTIGATISTPALPYYASKFGCTNAQIGYLFGAWSLTSTIFAPGLGKAADRFGRRTVLLVSLLGAGTAALLQGFALNYYMLLSARAFSGIWAAVGSTAQVYLADCSSPEMLPTYMSRLAAVPGLAMIFGPGLGGGLSQFGLSVPIIVDGCVSLFAAFLLFLYLPESAAWLESINQQKSHHTELTPLNTSASHHDDTTIHKVKEDTVQNKPKVQENTSKNKFYIWLLCLAQLFNGITFSTLVSMLAISLKAKLDFDALHVGYTFVGLAIVMVLTSIWLNPWYTNRFGTENAAIIGTLFTALGNFFFAFSNSIALVFFSLALARVAQSLRGASFGTIVAQSANISNRGATMARVQVFLNCGRLIGPVLAGHIADTDPNRAPWLLAGTACLISTFCLFISLQIKPMDKKTTRKPLIRGYTDLKGAPIIDECPDPQEVAELGAWMADLLTKRHYQFVTHKHQVRAMIQDLLPELSTDSSEAHVQDLERLVQHAEIMQAQFQRHGNSFR</sequence>
<keyword evidence="5 7" id="KW-1133">Transmembrane helix</keyword>
<keyword evidence="4 7" id="KW-0812">Transmembrane</keyword>
<dbReference type="PRINTS" id="PR01035">
    <property type="entry name" value="TCRTETA"/>
</dbReference>
<dbReference type="EMBL" id="HBIJ01017813">
    <property type="protein sequence ID" value="CAE0371012.1"/>
    <property type="molecule type" value="Transcribed_RNA"/>
</dbReference>
<evidence type="ECO:0000256" key="5">
    <source>
        <dbReference type="ARBA" id="ARBA00022989"/>
    </source>
</evidence>
<dbReference type="PANTHER" id="PTHR23506:SF23">
    <property type="entry name" value="GH10249P"/>
    <property type="match status" value="1"/>
</dbReference>
<comment type="subcellular location">
    <subcellularLocation>
        <location evidence="1">Membrane</location>
        <topology evidence="1">Multi-pass membrane protein</topology>
    </subcellularLocation>
</comment>
<feature type="transmembrane region" description="Helical" evidence="7">
    <location>
        <begin position="289"/>
        <end position="309"/>
    </location>
</feature>
<dbReference type="InterPro" id="IPR050930">
    <property type="entry name" value="MFS_Vesicular_Transporter"/>
</dbReference>
<protein>
    <recommendedName>
        <fullName evidence="8">Major facilitator superfamily (MFS) profile domain-containing protein</fullName>
    </recommendedName>
</protein>
<evidence type="ECO:0000256" key="1">
    <source>
        <dbReference type="ARBA" id="ARBA00004141"/>
    </source>
</evidence>
<dbReference type="EMBL" id="HBIJ01017815">
    <property type="protein sequence ID" value="CAE0371014.1"/>
    <property type="molecule type" value="Transcribed_RNA"/>
</dbReference>
<evidence type="ECO:0000256" key="6">
    <source>
        <dbReference type="ARBA" id="ARBA00023136"/>
    </source>
</evidence>
<dbReference type="EMBL" id="HBIJ01017814">
    <property type="protein sequence ID" value="CAE0371013.1"/>
    <property type="molecule type" value="Transcribed_RNA"/>
</dbReference>
<keyword evidence="6 7" id="KW-0472">Membrane</keyword>
<keyword evidence="3" id="KW-0813">Transport</keyword>
<dbReference type="InterPro" id="IPR036259">
    <property type="entry name" value="MFS_trans_sf"/>
</dbReference>
<evidence type="ECO:0000313" key="9">
    <source>
        <dbReference type="EMBL" id="CAE0371012.1"/>
    </source>
</evidence>
<evidence type="ECO:0000256" key="4">
    <source>
        <dbReference type="ARBA" id="ARBA00022692"/>
    </source>
</evidence>
<reference evidence="12" key="1">
    <citation type="submission" date="2021-01" db="EMBL/GenBank/DDBJ databases">
        <authorList>
            <person name="Corre E."/>
            <person name="Pelletier E."/>
            <person name="Niang G."/>
            <person name="Scheremetjew M."/>
            <person name="Finn R."/>
            <person name="Kale V."/>
            <person name="Holt S."/>
            <person name="Cochrane G."/>
            <person name="Meng A."/>
            <person name="Brown T."/>
            <person name="Cohen L."/>
        </authorList>
    </citation>
    <scope>NUCLEOTIDE SEQUENCE</scope>
    <source>
        <strain evidence="12">CCMP1510</strain>
    </source>
</reference>
<feature type="transmembrane region" description="Helical" evidence="7">
    <location>
        <begin position="21"/>
        <end position="46"/>
    </location>
</feature>
<dbReference type="InterPro" id="IPR005829">
    <property type="entry name" value="Sugar_transporter_CS"/>
</dbReference>
<evidence type="ECO:0000313" key="12">
    <source>
        <dbReference type="EMBL" id="CAE0371015.1"/>
    </source>
</evidence>
<dbReference type="Gene3D" id="1.20.1250.20">
    <property type="entry name" value="MFS general substrate transporter like domains"/>
    <property type="match status" value="2"/>
</dbReference>
<feature type="transmembrane region" description="Helical" evidence="7">
    <location>
        <begin position="88"/>
        <end position="107"/>
    </location>
</feature>
<feature type="transmembrane region" description="Helical" evidence="7">
    <location>
        <begin position="145"/>
        <end position="164"/>
    </location>
</feature>
<dbReference type="PROSITE" id="PS50850">
    <property type="entry name" value="MFS"/>
    <property type="match status" value="1"/>
</dbReference>
<feature type="transmembrane region" description="Helical" evidence="7">
    <location>
        <begin position="252"/>
        <end position="277"/>
    </location>
</feature>
<dbReference type="EMBL" id="HBIJ01017816">
    <property type="protein sequence ID" value="CAE0371015.1"/>
    <property type="molecule type" value="Transcribed_RNA"/>
</dbReference>
<dbReference type="CDD" id="cd17325">
    <property type="entry name" value="MFS_MdtG_SLC18_like"/>
    <property type="match status" value="1"/>
</dbReference>
<feature type="transmembrane region" description="Helical" evidence="7">
    <location>
        <begin position="170"/>
        <end position="194"/>
    </location>
</feature>
<evidence type="ECO:0000256" key="2">
    <source>
        <dbReference type="ARBA" id="ARBA00006829"/>
    </source>
</evidence>
<feature type="transmembrane region" description="Helical" evidence="7">
    <location>
        <begin position="321"/>
        <end position="349"/>
    </location>
</feature>
<dbReference type="AlphaFoldDB" id="A0A6S8E8T2"/>
<evidence type="ECO:0000313" key="14">
    <source>
        <dbReference type="EMBL" id="CAE0371017.1"/>
    </source>
</evidence>
<comment type="similarity">
    <text evidence="2">Belongs to the major facilitator superfamily. Vesicular transporter family.</text>
</comment>
<organism evidence="12">
    <name type="scientific">Aureoumbra lagunensis</name>
    <dbReference type="NCBI Taxonomy" id="44058"/>
    <lineage>
        <taxon>Eukaryota</taxon>
        <taxon>Sar</taxon>
        <taxon>Stramenopiles</taxon>
        <taxon>Ochrophyta</taxon>
        <taxon>Pelagophyceae</taxon>
        <taxon>Pelagomonadales</taxon>
        <taxon>Aureoumbra</taxon>
    </lineage>
</organism>
<gene>
    <name evidence="9" type="ORF">ALAG00032_LOCUS11792</name>
    <name evidence="10" type="ORF">ALAG00032_LOCUS11793</name>
    <name evidence="11" type="ORF">ALAG00032_LOCUS11794</name>
    <name evidence="12" type="ORF">ALAG00032_LOCUS11795</name>
    <name evidence="13" type="ORF">ALAG00032_LOCUS11796</name>
    <name evidence="14" type="ORF">ALAG00032_LOCUS11797</name>
</gene>
<dbReference type="InterPro" id="IPR020846">
    <property type="entry name" value="MFS_dom"/>
</dbReference>
<evidence type="ECO:0000313" key="13">
    <source>
        <dbReference type="EMBL" id="CAE0371016.1"/>
    </source>
</evidence>
<feature type="transmembrane region" description="Helical" evidence="7">
    <location>
        <begin position="58"/>
        <end position="76"/>
    </location>
</feature>
<evidence type="ECO:0000313" key="11">
    <source>
        <dbReference type="EMBL" id="CAE0371014.1"/>
    </source>
</evidence>
<dbReference type="EMBL" id="HBIJ01017818">
    <property type="protein sequence ID" value="CAE0371017.1"/>
    <property type="molecule type" value="Transcribed_RNA"/>
</dbReference>
<dbReference type="Pfam" id="PF07690">
    <property type="entry name" value="MFS_1"/>
    <property type="match status" value="2"/>
</dbReference>
<evidence type="ECO:0000313" key="10">
    <source>
        <dbReference type="EMBL" id="CAE0371013.1"/>
    </source>
</evidence>
<proteinExistence type="inferred from homology"/>
<dbReference type="PROSITE" id="PS00216">
    <property type="entry name" value="SUGAR_TRANSPORT_1"/>
    <property type="match status" value="1"/>
</dbReference>
<dbReference type="InterPro" id="IPR001958">
    <property type="entry name" value="Tet-R_TetA/multi-R_MdtG-like"/>
</dbReference>
<feature type="transmembrane region" description="Helical" evidence="7">
    <location>
        <begin position="411"/>
        <end position="431"/>
    </location>
</feature>
<dbReference type="GO" id="GO:0016020">
    <property type="term" value="C:membrane"/>
    <property type="evidence" value="ECO:0007669"/>
    <property type="project" value="UniProtKB-SubCell"/>
</dbReference>
<accession>A0A6S8E8T2</accession>
<evidence type="ECO:0000256" key="3">
    <source>
        <dbReference type="ARBA" id="ARBA00022448"/>
    </source>
</evidence>
<evidence type="ECO:0000259" key="8">
    <source>
        <dbReference type="PROSITE" id="PS50850"/>
    </source>
</evidence>
<dbReference type="InterPro" id="IPR011701">
    <property type="entry name" value="MFS"/>
</dbReference>